<dbReference type="AlphaFoldDB" id="A0A5M4FES7"/>
<dbReference type="EMBL" id="SDPQ02000002">
    <property type="protein sequence ID" value="KAA1397857.1"/>
    <property type="molecule type" value="Genomic_DNA"/>
</dbReference>
<evidence type="ECO:0000313" key="4">
    <source>
        <dbReference type="EMBL" id="KAA1397857.1"/>
    </source>
</evidence>
<comment type="caution">
    <text evidence="4">The sequence shown here is derived from an EMBL/GenBank/DDBJ whole genome shotgun (WGS) entry which is preliminary data.</text>
</comment>
<dbReference type="RefSeq" id="WP_149689302.1">
    <property type="nucleotide sequence ID" value="NZ_SDPQ02000002.1"/>
</dbReference>
<dbReference type="PANTHER" id="PTHR48106">
    <property type="entry name" value="QUINONE OXIDOREDUCTASE PIG3-RELATED"/>
    <property type="match status" value="1"/>
</dbReference>
<evidence type="ECO:0000313" key="5">
    <source>
        <dbReference type="Proteomes" id="UP000380867"/>
    </source>
</evidence>
<dbReference type="SUPFAM" id="SSF50129">
    <property type="entry name" value="GroES-like"/>
    <property type="match status" value="1"/>
</dbReference>
<dbReference type="InterPro" id="IPR020843">
    <property type="entry name" value="ER"/>
</dbReference>
<gene>
    <name evidence="4" type="ORF">ESP70_010975</name>
</gene>
<dbReference type="InterPro" id="IPR011032">
    <property type="entry name" value="GroES-like_sf"/>
</dbReference>
<dbReference type="SMART" id="SM00829">
    <property type="entry name" value="PKS_ER"/>
    <property type="match status" value="1"/>
</dbReference>
<evidence type="ECO:0000259" key="3">
    <source>
        <dbReference type="SMART" id="SM00829"/>
    </source>
</evidence>
<dbReference type="InterPro" id="IPR013154">
    <property type="entry name" value="ADH-like_N"/>
</dbReference>
<dbReference type="CDD" id="cd08244">
    <property type="entry name" value="MDR_enoyl_red"/>
    <property type="match status" value="1"/>
</dbReference>
<dbReference type="Pfam" id="PF00107">
    <property type="entry name" value="ADH_zinc_N"/>
    <property type="match status" value="1"/>
</dbReference>
<dbReference type="OrthoDB" id="5195079at2"/>
<keyword evidence="2" id="KW-0560">Oxidoreductase</keyword>
<evidence type="ECO:0000256" key="2">
    <source>
        <dbReference type="ARBA" id="ARBA00023002"/>
    </source>
</evidence>
<dbReference type="Gene3D" id="3.40.50.720">
    <property type="entry name" value="NAD(P)-binding Rossmann-like Domain"/>
    <property type="match status" value="1"/>
</dbReference>
<keyword evidence="5" id="KW-1185">Reference proteome</keyword>
<keyword evidence="1" id="KW-0521">NADP</keyword>
<dbReference type="Proteomes" id="UP000380867">
    <property type="component" value="Unassembled WGS sequence"/>
</dbReference>
<proteinExistence type="predicted"/>
<dbReference type="SUPFAM" id="SSF51735">
    <property type="entry name" value="NAD(P)-binding Rossmann-fold domains"/>
    <property type="match status" value="1"/>
</dbReference>
<dbReference type="PANTHER" id="PTHR48106:SF13">
    <property type="entry name" value="QUINONE OXIDOREDUCTASE-RELATED"/>
    <property type="match status" value="1"/>
</dbReference>
<name>A0A5M4FES7_9ACTN</name>
<dbReference type="GO" id="GO:0070402">
    <property type="term" value="F:NADPH binding"/>
    <property type="evidence" value="ECO:0007669"/>
    <property type="project" value="TreeGrafter"/>
</dbReference>
<organism evidence="4 5">
    <name type="scientific">Aeromicrobium ginsengisoli</name>
    <dbReference type="NCBI Taxonomy" id="363867"/>
    <lineage>
        <taxon>Bacteria</taxon>
        <taxon>Bacillati</taxon>
        <taxon>Actinomycetota</taxon>
        <taxon>Actinomycetes</taxon>
        <taxon>Propionibacteriales</taxon>
        <taxon>Nocardioidaceae</taxon>
        <taxon>Aeromicrobium</taxon>
    </lineage>
</organism>
<dbReference type="GO" id="GO:0005829">
    <property type="term" value="C:cytosol"/>
    <property type="evidence" value="ECO:0007669"/>
    <property type="project" value="TreeGrafter"/>
</dbReference>
<reference evidence="4" key="1">
    <citation type="submission" date="2019-09" db="EMBL/GenBank/DDBJ databases">
        <authorList>
            <person name="Li J."/>
        </authorList>
    </citation>
    <scope>NUCLEOTIDE SEQUENCE [LARGE SCALE GENOMIC DNA]</scope>
    <source>
        <strain evidence="4">JCM 14732</strain>
    </source>
</reference>
<evidence type="ECO:0000256" key="1">
    <source>
        <dbReference type="ARBA" id="ARBA00022857"/>
    </source>
</evidence>
<dbReference type="GO" id="GO:0035925">
    <property type="term" value="F:mRNA 3'-UTR AU-rich region binding"/>
    <property type="evidence" value="ECO:0007669"/>
    <property type="project" value="TreeGrafter"/>
</dbReference>
<accession>A0A5M4FES7</accession>
<dbReference type="InterPro" id="IPR013149">
    <property type="entry name" value="ADH-like_C"/>
</dbReference>
<protein>
    <submittedName>
        <fullName evidence="4">Zinc-binding dehydrogenase</fullName>
    </submittedName>
</protein>
<dbReference type="InterPro" id="IPR036291">
    <property type="entry name" value="NAD(P)-bd_dom_sf"/>
</dbReference>
<dbReference type="Pfam" id="PF08240">
    <property type="entry name" value="ADH_N"/>
    <property type="match status" value="1"/>
</dbReference>
<dbReference type="Gene3D" id="3.90.180.10">
    <property type="entry name" value="Medium-chain alcohol dehydrogenases, catalytic domain"/>
    <property type="match status" value="1"/>
</dbReference>
<sequence length="326" mass="33586">MHAIRQYELGGPEVLRYEEVPDLVPGEGQVRIAVSASGVHVLDTALRAGFTSAVHQPLQLPMTPGREVAGRVDAIGPGVDGAWSGKRVVAHLGMASGGYAEQALAAAESLHEIPDGMPCAVAVASIGTGRTAAGILDQSPIRPDDVVIVTSAAGGLGVLLVQAAKEAGALVVGLAGGEDKVAIARAQGADIAVDYRIDGWDDVVRRELGGDWVTLVLDGVGGKTADAAYGLLATGGRLMQYGWFTDEPATYDDPTRTVRMLLGPQMLARPGGLRSLEAEALARAADGSRVPLADAAFALSDAAGAHRALEGRHTYGKVVLIPDALR</sequence>
<feature type="domain" description="Enoyl reductase (ER)" evidence="3">
    <location>
        <begin position="10"/>
        <end position="320"/>
    </location>
</feature>
<dbReference type="GO" id="GO:0003960">
    <property type="term" value="F:quinone reductase (NADPH) activity"/>
    <property type="evidence" value="ECO:0007669"/>
    <property type="project" value="TreeGrafter"/>
</dbReference>